<dbReference type="Proteomes" id="UP001174677">
    <property type="component" value="Chromosome 4"/>
</dbReference>
<dbReference type="EMBL" id="JARPOI010000004">
    <property type="protein sequence ID" value="KAJ9183123.1"/>
    <property type="molecule type" value="Genomic_DNA"/>
</dbReference>
<keyword evidence="3" id="KW-1185">Reference proteome</keyword>
<accession>A0ABQ9MT61</accession>
<proteinExistence type="predicted"/>
<dbReference type="PANTHER" id="PTHR31286">
    <property type="entry name" value="GLYCINE-RICH CELL WALL STRUCTURAL PROTEIN 1.8-LIKE"/>
    <property type="match status" value="1"/>
</dbReference>
<dbReference type="PANTHER" id="PTHR31286:SF99">
    <property type="entry name" value="DUF4283 DOMAIN-CONTAINING PROTEIN"/>
    <property type="match status" value="1"/>
</dbReference>
<organism evidence="2 3">
    <name type="scientific">Hevea brasiliensis</name>
    <name type="common">Para rubber tree</name>
    <name type="synonym">Siphonia brasiliensis</name>
    <dbReference type="NCBI Taxonomy" id="3981"/>
    <lineage>
        <taxon>Eukaryota</taxon>
        <taxon>Viridiplantae</taxon>
        <taxon>Streptophyta</taxon>
        <taxon>Embryophyta</taxon>
        <taxon>Tracheophyta</taxon>
        <taxon>Spermatophyta</taxon>
        <taxon>Magnoliopsida</taxon>
        <taxon>eudicotyledons</taxon>
        <taxon>Gunneridae</taxon>
        <taxon>Pentapetalae</taxon>
        <taxon>rosids</taxon>
        <taxon>fabids</taxon>
        <taxon>Malpighiales</taxon>
        <taxon>Euphorbiaceae</taxon>
        <taxon>Crotonoideae</taxon>
        <taxon>Micrandreae</taxon>
        <taxon>Hevea</taxon>
    </lineage>
</organism>
<dbReference type="InterPro" id="IPR025558">
    <property type="entry name" value="DUF4283"/>
</dbReference>
<sequence>MKSWKKVVVVRMLGRYMGYKALSAKLQALWHSEDMKILELGNDFFLVRFTNEAHYCKALMDGSWIILGSYFLVQPWTPDFSIHKKDVNNVVVWIRLPGLPLHLYKKKVLRAIGDAVGNVVKVDYMTSDALRGKYATIAVTVNLNEPLLAKF</sequence>
<reference evidence="2" key="1">
    <citation type="journal article" date="2023" name="Plant Biotechnol. J.">
        <title>Chromosome-level wild Hevea brasiliensis genome provides new tools for genomic-assisted breeding and valuable loci to elevate rubber yield.</title>
        <authorList>
            <person name="Cheng H."/>
            <person name="Song X."/>
            <person name="Hu Y."/>
            <person name="Wu T."/>
            <person name="Yang Q."/>
            <person name="An Z."/>
            <person name="Feng S."/>
            <person name="Deng Z."/>
            <person name="Wu W."/>
            <person name="Zeng X."/>
            <person name="Tu M."/>
            <person name="Wang X."/>
            <person name="Huang H."/>
        </authorList>
    </citation>
    <scope>NUCLEOTIDE SEQUENCE</scope>
    <source>
        <strain evidence="2">MT/VB/25A 57/8</strain>
    </source>
</reference>
<name>A0ABQ9MT61_HEVBR</name>
<protein>
    <recommendedName>
        <fullName evidence="1">DUF4283 domain-containing protein</fullName>
    </recommendedName>
</protein>
<feature type="domain" description="DUF4283" evidence="1">
    <location>
        <begin position="2"/>
        <end position="82"/>
    </location>
</feature>
<evidence type="ECO:0000313" key="3">
    <source>
        <dbReference type="Proteomes" id="UP001174677"/>
    </source>
</evidence>
<dbReference type="Pfam" id="PF14111">
    <property type="entry name" value="DUF4283"/>
    <property type="match status" value="1"/>
</dbReference>
<dbReference type="InterPro" id="IPR040256">
    <property type="entry name" value="At4g02000-like"/>
</dbReference>
<evidence type="ECO:0000313" key="2">
    <source>
        <dbReference type="EMBL" id="KAJ9183123.1"/>
    </source>
</evidence>
<gene>
    <name evidence="2" type="ORF">P3X46_007029</name>
</gene>
<evidence type="ECO:0000259" key="1">
    <source>
        <dbReference type="Pfam" id="PF14111"/>
    </source>
</evidence>
<comment type="caution">
    <text evidence="2">The sequence shown here is derived from an EMBL/GenBank/DDBJ whole genome shotgun (WGS) entry which is preliminary data.</text>
</comment>